<dbReference type="InterPro" id="IPR002657">
    <property type="entry name" value="BilAc:Na_symport/Acr3"/>
</dbReference>
<dbReference type="EMBL" id="JBHSDT010000003">
    <property type="protein sequence ID" value="MFC4402104.1"/>
    <property type="molecule type" value="Genomic_DNA"/>
</dbReference>
<evidence type="ECO:0000256" key="2">
    <source>
        <dbReference type="ARBA" id="ARBA00022692"/>
    </source>
</evidence>
<feature type="transmembrane region" description="Helical" evidence="5">
    <location>
        <begin position="158"/>
        <end position="180"/>
    </location>
</feature>
<comment type="subcellular location">
    <subcellularLocation>
        <location evidence="1">Membrane</location>
        <topology evidence="1">Multi-pass membrane protein</topology>
    </subcellularLocation>
</comment>
<keyword evidence="4 5" id="KW-0472">Membrane</keyword>
<sequence>MLSQLNRLLQRIMPFIAPTSVFIGVICASFFVHLEGLVIYIFAFMTFAGSLSLNFVSLHRVIAHPLSIIIALTLLHVIMPLWAWAIGAITFQGDLLTITGFVLAMIIPTGITSFIWVSMNKGNVALTLSIILIDTILSPFIVPFALSLFVGQVVELEVWGMMKGLLIMIVIPSLAGMILHELTKGRAHEIWSPRLAPFSKLTLALVIMINSAAVAPYLQSIDLKLVQIALCMFFIAGTGYFFAWFIAKLLKREEEDIISLTFSGGMRNISAGAVIAVQYFPGAVAVPVVVGMLFQQVLASLYSKFLQKKLNSN</sequence>
<accession>A0ABV8WSZ2</accession>
<feature type="transmembrane region" description="Helical" evidence="5">
    <location>
        <begin position="37"/>
        <end position="56"/>
    </location>
</feature>
<dbReference type="Gene3D" id="1.20.1530.20">
    <property type="match status" value="1"/>
</dbReference>
<feature type="transmembrane region" description="Helical" evidence="5">
    <location>
        <begin position="12"/>
        <end position="31"/>
    </location>
</feature>
<evidence type="ECO:0000256" key="1">
    <source>
        <dbReference type="ARBA" id="ARBA00004141"/>
    </source>
</evidence>
<name>A0ABV8WSZ2_9BACI</name>
<gene>
    <name evidence="6" type="ORF">ACFOY7_03335</name>
</gene>
<dbReference type="InterPro" id="IPR004710">
    <property type="entry name" value="Bilac:Na_transpt"/>
</dbReference>
<feature type="transmembrane region" description="Helical" evidence="5">
    <location>
        <begin position="95"/>
        <end position="117"/>
    </location>
</feature>
<evidence type="ECO:0000313" key="6">
    <source>
        <dbReference type="EMBL" id="MFC4402104.1"/>
    </source>
</evidence>
<comment type="caution">
    <text evidence="6">The sequence shown here is derived from an EMBL/GenBank/DDBJ whole genome shotgun (WGS) entry which is preliminary data.</text>
</comment>
<dbReference type="PANTHER" id="PTHR10361:SF28">
    <property type="entry name" value="P3 PROTEIN-RELATED"/>
    <property type="match status" value="1"/>
</dbReference>
<keyword evidence="7" id="KW-1185">Reference proteome</keyword>
<feature type="transmembrane region" description="Helical" evidence="5">
    <location>
        <begin position="124"/>
        <end position="146"/>
    </location>
</feature>
<evidence type="ECO:0000313" key="7">
    <source>
        <dbReference type="Proteomes" id="UP001595882"/>
    </source>
</evidence>
<dbReference type="Pfam" id="PF01758">
    <property type="entry name" value="SBF"/>
    <property type="match status" value="1"/>
</dbReference>
<dbReference type="InterPro" id="IPR038770">
    <property type="entry name" value="Na+/solute_symporter_sf"/>
</dbReference>
<keyword evidence="2 5" id="KW-0812">Transmembrane</keyword>
<keyword evidence="3 5" id="KW-1133">Transmembrane helix</keyword>
<dbReference type="PANTHER" id="PTHR10361">
    <property type="entry name" value="SODIUM-BILE ACID COTRANSPORTER"/>
    <property type="match status" value="1"/>
</dbReference>
<feature type="transmembrane region" description="Helical" evidence="5">
    <location>
        <begin position="68"/>
        <end position="89"/>
    </location>
</feature>
<organism evidence="6 7">
    <name type="scientific">Gracilibacillus xinjiangensis</name>
    <dbReference type="NCBI Taxonomy" id="1193282"/>
    <lineage>
        <taxon>Bacteria</taxon>
        <taxon>Bacillati</taxon>
        <taxon>Bacillota</taxon>
        <taxon>Bacilli</taxon>
        <taxon>Bacillales</taxon>
        <taxon>Bacillaceae</taxon>
        <taxon>Gracilibacillus</taxon>
    </lineage>
</organism>
<protein>
    <submittedName>
        <fullName evidence="6">Bile acid:sodium symporter family protein</fullName>
    </submittedName>
</protein>
<proteinExistence type="predicted"/>
<feature type="transmembrane region" description="Helical" evidence="5">
    <location>
        <begin position="201"/>
        <end position="219"/>
    </location>
</feature>
<evidence type="ECO:0000256" key="4">
    <source>
        <dbReference type="ARBA" id="ARBA00023136"/>
    </source>
</evidence>
<feature type="transmembrane region" description="Helical" evidence="5">
    <location>
        <begin position="225"/>
        <end position="245"/>
    </location>
</feature>
<reference evidence="7" key="1">
    <citation type="journal article" date="2019" name="Int. J. Syst. Evol. Microbiol.">
        <title>The Global Catalogue of Microorganisms (GCM) 10K type strain sequencing project: providing services to taxonomists for standard genome sequencing and annotation.</title>
        <authorList>
            <consortium name="The Broad Institute Genomics Platform"/>
            <consortium name="The Broad Institute Genome Sequencing Center for Infectious Disease"/>
            <person name="Wu L."/>
            <person name="Ma J."/>
        </authorList>
    </citation>
    <scope>NUCLEOTIDE SEQUENCE [LARGE SCALE GENOMIC DNA]</scope>
    <source>
        <strain evidence="7">CCUG 37865</strain>
    </source>
</reference>
<evidence type="ECO:0000256" key="5">
    <source>
        <dbReference type="SAM" id="Phobius"/>
    </source>
</evidence>
<evidence type="ECO:0000256" key="3">
    <source>
        <dbReference type="ARBA" id="ARBA00022989"/>
    </source>
</evidence>
<dbReference type="RefSeq" id="WP_390249372.1">
    <property type="nucleotide sequence ID" value="NZ_JBHSDT010000003.1"/>
</dbReference>
<dbReference type="Proteomes" id="UP001595882">
    <property type="component" value="Unassembled WGS sequence"/>
</dbReference>